<sequence length="350" mass="37704">MSLGKLPGFKGLVSGSQGKRRFKSDLSVDMISPPLGDFRHTMHVGRGGDVFGDTSFLSNYGGVREPGSPDSTSSSKTTGFFTRTFRHVRKNSGPRPRGGSRDLSSPPPDISPIIKNAISLPQLNLDSPNGCLQRVFPGSISSTDDSFCTYGLQSGFVTLPRLSRLDRQFQDGDIHKEPAPGITLTRSDSLTSFTVDLGPSLMTEMLSFIENPDCLQISGHSQAAGEEEDGEEDEDSSLTDTPVQTPAVTSPSPSTGWIMNSRGRSCSSNWTEEEKRSVRTPDGSTGSPQRAEPGMEAERFQRAADVLSRHYGGGSFTKGRRTSSSSSSPAVSQNHKPSHALTEDEEEIKV</sequence>
<dbReference type="OrthoDB" id="9887345at2759"/>
<feature type="compositionally biased region" description="Acidic residues" evidence="3">
    <location>
        <begin position="225"/>
        <end position="237"/>
    </location>
</feature>
<evidence type="ECO:0000313" key="5">
    <source>
        <dbReference type="Proteomes" id="UP000515145"/>
    </source>
</evidence>
<dbReference type="SMART" id="SM00285">
    <property type="entry name" value="PBD"/>
    <property type="match status" value="1"/>
</dbReference>
<dbReference type="RefSeq" id="XP_028268632.1">
    <property type="nucleotide sequence ID" value="XM_028412831.1"/>
</dbReference>
<feature type="region of interest" description="Disordered" evidence="3">
    <location>
        <begin position="85"/>
        <end position="108"/>
    </location>
</feature>
<dbReference type="GO" id="GO:0030838">
    <property type="term" value="P:positive regulation of actin filament polymerization"/>
    <property type="evidence" value="ECO:0007669"/>
    <property type="project" value="TreeGrafter"/>
</dbReference>
<feature type="compositionally biased region" description="Polar residues" evidence="3">
    <location>
        <begin position="238"/>
        <end position="270"/>
    </location>
</feature>
<dbReference type="Pfam" id="PF00786">
    <property type="entry name" value="PBD"/>
    <property type="match status" value="1"/>
</dbReference>
<dbReference type="GO" id="GO:0005886">
    <property type="term" value="C:plasma membrane"/>
    <property type="evidence" value="ECO:0007669"/>
    <property type="project" value="TreeGrafter"/>
</dbReference>
<reference evidence="6" key="1">
    <citation type="submission" date="2025-08" db="UniProtKB">
        <authorList>
            <consortium name="RefSeq"/>
        </authorList>
    </citation>
    <scope>IDENTIFICATION</scope>
</reference>
<feature type="region of interest" description="Disordered" evidence="3">
    <location>
        <begin position="220"/>
        <end position="350"/>
    </location>
</feature>
<dbReference type="InterPro" id="IPR029273">
    <property type="entry name" value="Cdc42_effect-like"/>
</dbReference>
<dbReference type="GeneID" id="114440397"/>
<comment type="subcellular location">
    <subcellularLocation>
        <location evidence="1">Endomembrane system</location>
        <topology evidence="1">Peripheral membrane protein</topology>
    </subcellularLocation>
</comment>
<dbReference type="InParanoid" id="A0A6P7IVQ7"/>
<dbReference type="AlphaFoldDB" id="A0A6P7IVQ7"/>
<dbReference type="InterPro" id="IPR000095">
    <property type="entry name" value="CRIB_dom"/>
</dbReference>
<dbReference type="PANTHER" id="PTHR15344:SF22">
    <property type="entry name" value="CDC42 EFFECTOR PROTEIN (RHO GTPASE-BINDING) 1B"/>
    <property type="match status" value="1"/>
</dbReference>
<evidence type="ECO:0000313" key="6">
    <source>
        <dbReference type="RefSeq" id="XP_028268632.1"/>
    </source>
</evidence>
<evidence type="ECO:0000259" key="4">
    <source>
        <dbReference type="PROSITE" id="PS50108"/>
    </source>
</evidence>
<evidence type="ECO:0000256" key="3">
    <source>
        <dbReference type="SAM" id="MobiDB-lite"/>
    </source>
</evidence>
<keyword evidence="5" id="KW-1185">Reference proteome</keyword>
<organism evidence="5 6">
    <name type="scientific">Parambassis ranga</name>
    <name type="common">Indian glassy fish</name>
    <dbReference type="NCBI Taxonomy" id="210632"/>
    <lineage>
        <taxon>Eukaryota</taxon>
        <taxon>Metazoa</taxon>
        <taxon>Chordata</taxon>
        <taxon>Craniata</taxon>
        <taxon>Vertebrata</taxon>
        <taxon>Euteleostomi</taxon>
        <taxon>Actinopterygii</taxon>
        <taxon>Neopterygii</taxon>
        <taxon>Teleostei</taxon>
        <taxon>Neoteleostei</taxon>
        <taxon>Acanthomorphata</taxon>
        <taxon>Ovalentaria</taxon>
        <taxon>Ambassidae</taxon>
        <taxon>Parambassis</taxon>
    </lineage>
</organism>
<comment type="similarity">
    <text evidence="2">Belongs to the BORG/CEP family.</text>
</comment>
<dbReference type="PANTHER" id="PTHR15344">
    <property type="entry name" value="CDC42 EFFECTOR PROTEIN BORG"/>
    <property type="match status" value="1"/>
</dbReference>
<evidence type="ECO:0000256" key="1">
    <source>
        <dbReference type="ARBA" id="ARBA00004184"/>
    </source>
</evidence>
<dbReference type="GO" id="GO:0005737">
    <property type="term" value="C:cytoplasm"/>
    <property type="evidence" value="ECO:0007669"/>
    <property type="project" value="UniProtKB-ARBA"/>
</dbReference>
<protein>
    <submittedName>
        <fullName evidence="6">Cdc42 effector protein 1-like</fullName>
    </submittedName>
</protein>
<accession>A0A6P7IVQ7</accession>
<dbReference type="GO" id="GO:0007266">
    <property type="term" value="P:Rho protein signal transduction"/>
    <property type="evidence" value="ECO:0007669"/>
    <property type="project" value="TreeGrafter"/>
</dbReference>
<feature type="domain" description="CRIB" evidence="4">
    <location>
        <begin position="31"/>
        <end position="45"/>
    </location>
</feature>
<dbReference type="GO" id="GO:0008360">
    <property type="term" value="P:regulation of cell shape"/>
    <property type="evidence" value="ECO:0007669"/>
    <property type="project" value="TreeGrafter"/>
</dbReference>
<dbReference type="PROSITE" id="PS50108">
    <property type="entry name" value="CRIB"/>
    <property type="match status" value="1"/>
</dbReference>
<dbReference type="GO" id="GO:0031274">
    <property type="term" value="P:positive regulation of pseudopodium assembly"/>
    <property type="evidence" value="ECO:0007669"/>
    <property type="project" value="TreeGrafter"/>
</dbReference>
<dbReference type="InterPro" id="IPR051296">
    <property type="entry name" value="Cdc42_Effector_BORG/CEP"/>
</dbReference>
<gene>
    <name evidence="6" type="primary">LOC114440397</name>
</gene>
<dbReference type="GO" id="GO:0005856">
    <property type="term" value="C:cytoskeleton"/>
    <property type="evidence" value="ECO:0007669"/>
    <property type="project" value="TreeGrafter"/>
</dbReference>
<dbReference type="GO" id="GO:0012505">
    <property type="term" value="C:endomembrane system"/>
    <property type="evidence" value="ECO:0007669"/>
    <property type="project" value="UniProtKB-SubCell"/>
</dbReference>
<name>A0A6P7IVQ7_9TELE</name>
<dbReference type="Pfam" id="PF14957">
    <property type="entry name" value="BORG_CEP"/>
    <property type="match status" value="1"/>
</dbReference>
<evidence type="ECO:0000256" key="2">
    <source>
        <dbReference type="ARBA" id="ARBA00010770"/>
    </source>
</evidence>
<proteinExistence type="inferred from homology"/>
<dbReference type="GO" id="GO:0031267">
    <property type="term" value="F:small GTPase binding"/>
    <property type="evidence" value="ECO:0007669"/>
    <property type="project" value="TreeGrafter"/>
</dbReference>
<dbReference type="Proteomes" id="UP000515145">
    <property type="component" value="Chromosome 8"/>
</dbReference>